<dbReference type="Proteomes" id="UP000234289">
    <property type="component" value="Unassembled WGS sequence"/>
</dbReference>
<reference evidence="1 5" key="1">
    <citation type="journal article" date="2017" name="Elife">
        <title>Extensive horizontal gene transfer in cheese-associated bacteria.</title>
        <authorList>
            <person name="Bonham K.S."/>
            <person name="Wolfe B.E."/>
            <person name="Dutton R.J."/>
        </authorList>
    </citation>
    <scope>NUCLEOTIDE SEQUENCE [LARGE SCALE GENOMIC DNA]</scope>
    <source>
        <strain evidence="1 5">947_7</strain>
    </source>
</reference>
<evidence type="ECO:0000313" key="8">
    <source>
        <dbReference type="Proteomes" id="UP000297736"/>
    </source>
</evidence>
<evidence type="ECO:0000313" key="3">
    <source>
        <dbReference type="EMBL" id="SMX92965.1"/>
    </source>
</evidence>
<evidence type="ECO:0000313" key="1">
    <source>
        <dbReference type="EMBL" id="PCC46261.1"/>
    </source>
</evidence>
<dbReference type="EMBL" id="NRGP01000015">
    <property type="protein sequence ID" value="PCC46261.1"/>
    <property type="molecule type" value="Genomic_DNA"/>
</dbReference>
<reference evidence="4 8" key="4">
    <citation type="submission" date="2018-10" db="EMBL/GenBank/DDBJ databases">
        <title>Brevibacterium genomes from Austrain hard cheese rinds.</title>
        <authorList>
            <person name="Anast J.M."/>
            <person name="Dzieciol M."/>
            <person name="Schultz D.L."/>
            <person name="Mann E."/>
            <person name="Wagner M."/>
            <person name="Schmitz-Esser S."/>
        </authorList>
    </citation>
    <scope>NUCLEOTIDE SEQUENCE [LARGE SCALE GENOMIC DNA]</scope>
    <source>
        <strain evidence="4 8">L261</strain>
    </source>
</reference>
<evidence type="ECO:0000313" key="7">
    <source>
        <dbReference type="Proteomes" id="UP000234327"/>
    </source>
</evidence>
<evidence type="ECO:0000313" key="4">
    <source>
        <dbReference type="EMBL" id="TGD37173.1"/>
    </source>
</evidence>
<proteinExistence type="predicted"/>
<dbReference type="AlphaFoldDB" id="A0A2H1IYZ9"/>
<dbReference type="Proteomes" id="UP000217564">
    <property type="component" value="Unassembled WGS sequence"/>
</dbReference>
<evidence type="ECO:0000313" key="2">
    <source>
        <dbReference type="EMBL" id="SMX80403.1"/>
    </source>
</evidence>
<dbReference type="RefSeq" id="WP_096162312.1">
    <property type="nucleotide sequence ID" value="NZ_FXYZ01000013.1"/>
</dbReference>
<evidence type="ECO:0000313" key="5">
    <source>
        <dbReference type="Proteomes" id="UP000217564"/>
    </source>
</evidence>
<accession>A0A2H1IYZ9</accession>
<sequence>MLTELKLTEVPDTGASILLDHAGAGVARTASGRFLRLQSPPPRLVGTLAGTDEGTTQSREHAADLSAELQAREAADAQIRWPARRRQVVLIGTGEVPDDVAAALQQWEVCVTRHRNADEFDAARDQGSDLVIAYAAVPADRDAWAGLDRLPKAGTAWLRAYREGEICFVDPVSVTEDDPTSEHVRRRRLAASLVPEELAAWQAAAPTSNAPLPVAARAWCVARILSVAAAWAQDTPEVERYRRTLWKLVPATGTKSEHPVIAYPTPYAPDARATRR</sequence>
<gene>
    <name evidence="2" type="ORF">BAUR920_01569</name>
    <name evidence="3" type="ORF">BAURA63_02802</name>
    <name evidence="1" type="ORF">CIK64_11835</name>
    <name evidence="4" type="ORF">EB834_16955</name>
</gene>
<reference evidence="6" key="3">
    <citation type="submission" date="2017-03" db="EMBL/GenBank/DDBJ databases">
        <authorList>
            <person name="Monnet C."/>
        </authorList>
    </citation>
    <scope>NUCLEOTIDE SEQUENCE [LARGE SCALE GENOMIC DNA]</scope>
    <source>
        <strain evidence="6">CNRZ 920</strain>
    </source>
</reference>
<accession>A0A2A3Z415</accession>
<evidence type="ECO:0000313" key="6">
    <source>
        <dbReference type="Proteomes" id="UP000234289"/>
    </source>
</evidence>
<protein>
    <submittedName>
        <fullName evidence="2">Uncharacterized protein</fullName>
    </submittedName>
</protein>
<dbReference type="EMBL" id="RHFF01000019">
    <property type="protein sequence ID" value="TGD37173.1"/>
    <property type="molecule type" value="Genomic_DNA"/>
</dbReference>
<dbReference type="Proteomes" id="UP000234327">
    <property type="component" value="Unassembled WGS sequence"/>
</dbReference>
<dbReference type="EMBL" id="FXYZ01000013">
    <property type="protein sequence ID" value="SMX92965.1"/>
    <property type="molecule type" value="Genomic_DNA"/>
</dbReference>
<dbReference type="Proteomes" id="UP000297736">
    <property type="component" value="Unassembled WGS sequence"/>
</dbReference>
<organism evidence="2 6">
    <name type="scientific">Brevibacterium aurantiacum</name>
    <dbReference type="NCBI Taxonomy" id="273384"/>
    <lineage>
        <taxon>Bacteria</taxon>
        <taxon>Bacillati</taxon>
        <taxon>Actinomycetota</taxon>
        <taxon>Actinomycetes</taxon>
        <taxon>Micrococcales</taxon>
        <taxon>Brevibacteriaceae</taxon>
        <taxon>Brevibacterium</taxon>
    </lineage>
</organism>
<dbReference type="EMBL" id="FXZG01000007">
    <property type="protein sequence ID" value="SMX80403.1"/>
    <property type="molecule type" value="Genomic_DNA"/>
</dbReference>
<name>A0A2H1IYZ9_BREAU</name>
<reference evidence="2 7" key="2">
    <citation type="submission" date="2017-03" db="EMBL/GenBank/DDBJ databases">
        <authorList>
            <person name="Afonso C.L."/>
            <person name="Miller P.J."/>
            <person name="Scott M.A."/>
            <person name="Spackman E."/>
            <person name="Goraichik I."/>
            <person name="Dimitrov K.M."/>
            <person name="Suarez D.L."/>
            <person name="Swayne D.E."/>
        </authorList>
    </citation>
    <scope>NUCLEOTIDE SEQUENCE [LARGE SCALE GENOMIC DNA]</scope>
    <source>
        <strain evidence="3">6</strain>
        <strain evidence="7">6(3)</strain>
        <strain evidence="2">CNRZ 920</strain>
    </source>
</reference>